<dbReference type="PANTHER" id="PTHR31286:SF178">
    <property type="entry name" value="DUF4283 DOMAIN-CONTAINING PROTEIN"/>
    <property type="match status" value="1"/>
</dbReference>
<reference evidence="4" key="1">
    <citation type="submission" date="2016-06" db="EMBL/GenBank/DDBJ databases">
        <title>Parallel loss of symbiosis genes in relatives of nitrogen-fixing non-legume Parasponia.</title>
        <authorList>
            <person name="Van Velzen R."/>
            <person name="Holmer R."/>
            <person name="Bu F."/>
            <person name="Rutten L."/>
            <person name="Van Zeijl A."/>
            <person name="Liu W."/>
            <person name="Santuari L."/>
            <person name="Cao Q."/>
            <person name="Sharma T."/>
            <person name="Shen D."/>
            <person name="Roswanjaya Y."/>
            <person name="Wardhani T."/>
            <person name="Kalhor M.S."/>
            <person name="Jansen J."/>
            <person name="Van den Hoogen J."/>
            <person name="Gungor B."/>
            <person name="Hartog M."/>
            <person name="Hontelez J."/>
            <person name="Verver J."/>
            <person name="Yang W.-C."/>
            <person name="Schijlen E."/>
            <person name="Repin R."/>
            <person name="Schilthuizen M."/>
            <person name="Schranz E."/>
            <person name="Heidstra R."/>
            <person name="Miyata K."/>
            <person name="Fedorova E."/>
            <person name="Kohlen W."/>
            <person name="Bisseling T."/>
            <person name="Smit S."/>
            <person name="Geurts R."/>
        </authorList>
    </citation>
    <scope>NUCLEOTIDE SEQUENCE [LARGE SCALE GENOMIC DNA]</scope>
    <source>
        <strain evidence="4">cv. RG33-2</strain>
    </source>
</reference>
<evidence type="ECO:0000259" key="2">
    <source>
        <dbReference type="PROSITE" id="PS50158"/>
    </source>
</evidence>
<dbReference type="PANTHER" id="PTHR31286">
    <property type="entry name" value="GLYCINE-RICH CELL WALL STRUCTURAL PROTEIN 1.8-LIKE"/>
    <property type="match status" value="1"/>
</dbReference>
<accession>A0A2P5BMW2</accession>
<dbReference type="Pfam" id="PF14392">
    <property type="entry name" value="zf-CCHC_4"/>
    <property type="match status" value="1"/>
</dbReference>
<name>A0A2P5BMW2_TREOI</name>
<dbReference type="InParanoid" id="A0A2P5BMW2"/>
<dbReference type="OrthoDB" id="1707487at2759"/>
<dbReference type="PROSITE" id="PS50158">
    <property type="entry name" value="ZF_CCHC"/>
    <property type="match status" value="1"/>
</dbReference>
<keyword evidence="1" id="KW-0863">Zinc-finger</keyword>
<protein>
    <submittedName>
        <fullName evidence="3">Zinc finger, CCHC-type</fullName>
    </submittedName>
</protein>
<proteinExistence type="predicted"/>
<keyword evidence="1" id="KW-0479">Metal-binding</keyword>
<dbReference type="AlphaFoldDB" id="A0A2P5BMW2"/>
<dbReference type="InterPro" id="IPR025836">
    <property type="entry name" value="Zn_knuckle_CX2CX4HX4C"/>
</dbReference>
<comment type="caution">
    <text evidence="3">The sequence shown here is derived from an EMBL/GenBank/DDBJ whole genome shotgun (WGS) entry which is preliminary data.</text>
</comment>
<organism evidence="3 4">
    <name type="scientific">Trema orientale</name>
    <name type="common">Charcoal tree</name>
    <name type="synonym">Celtis orientalis</name>
    <dbReference type="NCBI Taxonomy" id="63057"/>
    <lineage>
        <taxon>Eukaryota</taxon>
        <taxon>Viridiplantae</taxon>
        <taxon>Streptophyta</taxon>
        <taxon>Embryophyta</taxon>
        <taxon>Tracheophyta</taxon>
        <taxon>Spermatophyta</taxon>
        <taxon>Magnoliopsida</taxon>
        <taxon>eudicotyledons</taxon>
        <taxon>Gunneridae</taxon>
        <taxon>Pentapetalae</taxon>
        <taxon>rosids</taxon>
        <taxon>fabids</taxon>
        <taxon>Rosales</taxon>
        <taxon>Cannabaceae</taxon>
        <taxon>Trema</taxon>
    </lineage>
</organism>
<dbReference type="GO" id="GO:0003676">
    <property type="term" value="F:nucleic acid binding"/>
    <property type="evidence" value="ECO:0007669"/>
    <property type="project" value="InterPro"/>
</dbReference>
<evidence type="ECO:0000256" key="1">
    <source>
        <dbReference type="PROSITE-ProRule" id="PRU00047"/>
    </source>
</evidence>
<gene>
    <name evidence="3" type="ORF">TorRG33x02_315680</name>
</gene>
<dbReference type="InterPro" id="IPR001878">
    <property type="entry name" value="Znf_CCHC"/>
</dbReference>
<feature type="domain" description="CCHC-type" evidence="2">
    <location>
        <begin position="101"/>
        <end position="115"/>
    </location>
</feature>
<keyword evidence="1" id="KW-0862">Zinc</keyword>
<dbReference type="EMBL" id="JXTC01000490">
    <property type="protein sequence ID" value="PON50145.1"/>
    <property type="molecule type" value="Genomic_DNA"/>
</dbReference>
<dbReference type="GO" id="GO:0008270">
    <property type="term" value="F:zinc ion binding"/>
    <property type="evidence" value="ECO:0007669"/>
    <property type="project" value="UniProtKB-KW"/>
</dbReference>
<dbReference type="Proteomes" id="UP000237000">
    <property type="component" value="Unassembled WGS sequence"/>
</dbReference>
<sequence length="168" mass="19457">MLLQVWNPDLSFDELDLGVSTFWVQIHGLPRNCVSEENALKIRSRLSKVEDIDVVKGFSKFARVRVDIDIENPFPAGFFYENEKEKVRWISFRYERLAGLCYKCGLLGHSSKNCKISKVETLTHEALGIIVQLYGPWIRAEANRKVIMVEDKPQRLSDEEGEEVIPEW</sequence>
<evidence type="ECO:0000313" key="3">
    <source>
        <dbReference type="EMBL" id="PON50145.1"/>
    </source>
</evidence>
<evidence type="ECO:0000313" key="4">
    <source>
        <dbReference type="Proteomes" id="UP000237000"/>
    </source>
</evidence>
<keyword evidence="4" id="KW-1185">Reference proteome</keyword>
<dbReference type="InterPro" id="IPR040256">
    <property type="entry name" value="At4g02000-like"/>
</dbReference>
<dbReference type="STRING" id="63057.A0A2P5BMW2"/>